<comment type="subcellular location">
    <subcellularLocation>
        <location evidence="1">Nucleus</location>
    </subcellularLocation>
</comment>
<evidence type="ECO:0000256" key="2">
    <source>
        <dbReference type="SAM" id="MobiDB-lite"/>
    </source>
</evidence>
<feature type="compositionally biased region" description="Polar residues" evidence="2">
    <location>
        <begin position="284"/>
        <end position="300"/>
    </location>
</feature>
<proteinExistence type="predicted"/>
<dbReference type="InParanoid" id="A0A6J2XSE2"/>
<feature type="region of interest" description="Disordered" evidence="2">
    <location>
        <begin position="150"/>
        <end position="310"/>
    </location>
</feature>
<dbReference type="RefSeq" id="XP_030753951.1">
    <property type="nucleotide sequence ID" value="XM_030898091.1"/>
</dbReference>
<dbReference type="Proteomes" id="UP000504635">
    <property type="component" value="Unplaced"/>
</dbReference>
<gene>
    <name evidence="5" type="primary">LOC115880803</name>
</gene>
<dbReference type="GO" id="GO:0003677">
    <property type="term" value="F:DNA binding"/>
    <property type="evidence" value="ECO:0007669"/>
    <property type="project" value="InterPro"/>
</dbReference>
<dbReference type="InterPro" id="IPR004210">
    <property type="entry name" value="BESS_motif"/>
</dbReference>
<feature type="domain" description="BESS" evidence="3">
    <location>
        <begin position="112"/>
        <end position="151"/>
    </location>
</feature>
<protein>
    <submittedName>
        <fullName evidence="5">Protein TsetseEP-like</fullName>
    </submittedName>
</protein>
<evidence type="ECO:0000259" key="3">
    <source>
        <dbReference type="PROSITE" id="PS51031"/>
    </source>
</evidence>
<feature type="compositionally biased region" description="Basic and acidic residues" evidence="2">
    <location>
        <begin position="222"/>
        <end position="247"/>
    </location>
</feature>
<dbReference type="GO" id="GO:0005634">
    <property type="term" value="C:nucleus"/>
    <property type="evidence" value="ECO:0007669"/>
    <property type="project" value="UniProtKB-SubCell"/>
</dbReference>
<evidence type="ECO:0000256" key="1">
    <source>
        <dbReference type="PROSITE-ProRule" id="PRU00371"/>
    </source>
</evidence>
<dbReference type="KEGG" id="soy:115880803"/>
<reference evidence="5" key="1">
    <citation type="submission" date="2025-08" db="UniProtKB">
        <authorList>
            <consortium name="RefSeq"/>
        </authorList>
    </citation>
    <scope>IDENTIFICATION</scope>
    <source>
        <tissue evidence="5">Gonads</tissue>
    </source>
</reference>
<evidence type="ECO:0000313" key="4">
    <source>
        <dbReference type="Proteomes" id="UP000504635"/>
    </source>
</evidence>
<name>A0A6J2XSE2_SITOR</name>
<organism evidence="4 5">
    <name type="scientific">Sitophilus oryzae</name>
    <name type="common">Rice weevil</name>
    <name type="synonym">Curculio oryzae</name>
    <dbReference type="NCBI Taxonomy" id="7048"/>
    <lineage>
        <taxon>Eukaryota</taxon>
        <taxon>Metazoa</taxon>
        <taxon>Ecdysozoa</taxon>
        <taxon>Arthropoda</taxon>
        <taxon>Hexapoda</taxon>
        <taxon>Insecta</taxon>
        <taxon>Pterygota</taxon>
        <taxon>Neoptera</taxon>
        <taxon>Endopterygota</taxon>
        <taxon>Coleoptera</taxon>
        <taxon>Polyphaga</taxon>
        <taxon>Cucujiformia</taxon>
        <taxon>Curculionidae</taxon>
        <taxon>Dryophthorinae</taxon>
        <taxon>Sitophilus</taxon>
    </lineage>
</organism>
<keyword evidence="4" id="KW-1185">Reference proteome</keyword>
<dbReference type="AlphaFoldDB" id="A0A6J2XSE2"/>
<dbReference type="PROSITE" id="PS51031">
    <property type="entry name" value="BESS"/>
    <property type="match status" value="1"/>
</dbReference>
<keyword evidence="1" id="KW-0539">Nucleus</keyword>
<dbReference type="OrthoDB" id="5803771at2759"/>
<accession>A0A6J2XSE2</accession>
<feature type="region of interest" description="Disordered" evidence="2">
    <location>
        <begin position="1"/>
        <end position="62"/>
    </location>
</feature>
<sequence length="310" mass="34531">MLSFLDQTEHKRPSTSLGTDQHEENDMMSEEDTQNDTESGEVSQESSSPSSSASVLTDINPARNTVAGAIKKQFSKSSRDRKEKINDDIIAAIKERSAERNEIFKKIGPSKPDSLDLFFQSIAASVKALRPELINEAKLRTMHLVFELEQRNAGEPQPSPAPRYEPQPYSGHRHERQPSPAPRHETQPSPAPRCEPQPYSGSRLERQPYSGPSHEPQPYSRPRHEPQPSPAPRHETQPHSGPRHDEPQPYSAPRHKSQPYSDSHPGSSQQQNAFELTPGPATPCATSSGNLSTTYNSPSSEDYLLDLDNF</sequence>
<feature type="compositionally biased region" description="Polar residues" evidence="2">
    <location>
        <begin position="258"/>
        <end position="274"/>
    </location>
</feature>
<feature type="compositionally biased region" description="Low complexity" evidence="2">
    <location>
        <begin position="40"/>
        <end position="54"/>
    </location>
</feature>
<feature type="compositionally biased region" description="Acidic residues" evidence="2">
    <location>
        <begin position="26"/>
        <end position="39"/>
    </location>
</feature>
<evidence type="ECO:0000313" key="5">
    <source>
        <dbReference type="RefSeq" id="XP_030753951.1"/>
    </source>
</evidence>
<dbReference type="GeneID" id="115880803"/>